<dbReference type="Pfam" id="PF02518">
    <property type="entry name" value="HATPase_c"/>
    <property type="match status" value="1"/>
</dbReference>
<dbReference type="GO" id="GO:0005524">
    <property type="term" value="F:ATP binding"/>
    <property type="evidence" value="ECO:0007669"/>
    <property type="project" value="UniProtKB-KW"/>
</dbReference>
<dbReference type="GO" id="GO:0000155">
    <property type="term" value="F:phosphorelay sensor kinase activity"/>
    <property type="evidence" value="ECO:0007669"/>
    <property type="project" value="InterPro"/>
</dbReference>
<keyword evidence="6 10" id="KW-0418">Kinase</keyword>
<dbReference type="PANTHER" id="PTHR42878">
    <property type="entry name" value="TWO-COMPONENT HISTIDINE KINASE"/>
    <property type="match status" value="1"/>
</dbReference>
<dbReference type="PROSITE" id="PS50109">
    <property type="entry name" value="HIS_KIN"/>
    <property type="match status" value="1"/>
</dbReference>
<dbReference type="GO" id="GO:0000156">
    <property type="term" value="F:phosphorelay response regulator activity"/>
    <property type="evidence" value="ECO:0007669"/>
    <property type="project" value="TreeGrafter"/>
</dbReference>
<feature type="domain" description="Histidine kinase" evidence="9">
    <location>
        <begin position="7"/>
        <end position="223"/>
    </location>
</feature>
<evidence type="ECO:0000313" key="10">
    <source>
        <dbReference type="EMBL" id="SHI65084.1"/>
    </source>
</evidence>
<dbReference type="InterPro" id="IPR004358">
    <property type="entry name" value="Sig_transdc_His_kin-like_C"/>
</dbReference>
<dbReference type="PANTHER" id="PTHR42878:SF7">
    <property type="entry name" value="SENSOR HISTIDINE KINASE GLRK"/>
    <property type="match status" value="1"/>
</dbReference>
<dbReference type="EMBL" id="FQYN01000002">
    <property type="protein sequence ID" value="SHI65084.1"/>
    <property type="molecule type" value="Genomic_DNA"/>
</dbReference>
<evidence type="ECO:0000256" key="2">
    <source>
        <dbReference type="ARBA" id="ARBA00012438"/>
    </source>
</evidence>
<sequence length="223" mass="24671">MDTFVYTASHDLKAPITNIEGLLSELLQELPPPTRVGEVSHILALMQDSVDRFKLTIGHLTSSGARSRRTSRTMAASAVALAAIVRDVRLDLAPLLARTAGQLTVEVQDCATLTFSEKNLRSVVYNLLSNALKYHHPARVPRVSIRCRAQEQYWALEVQDNGLGVPLSPERPLFALFQRFHTHVEGSGVGLYMVKKMLENAGGRIEVQSQLGVGSTFTAYFRR</sequence>
<proteinExistence type="predicted"/>
<dbReference type="PRINTS" id="PR00344">
    <property type="entry name" value="BCTRLSENSOR"/>
</dbReference>
<evidence type="ECO:0000256" key="5">
    <source>
        <dbReference type="ARBA" id="ARBA00022741"/>
    </source>
</evidence>
<dbReference type="InterPro" id="IPR050351">
    <property type="entry name" value="BphY/WalK/GraS-like"/>
</dbReference>
<keyword evidence="5" id="KW-0547">Nucleotide-binding</keyword>
<dbReference type="InterPro" id="IPR003661">
    <property type="entry name" value="HisK_dim/P_dom"/>
</dbReference>
<accession>A0A1M6CW97</accession>
<dbReference type="InterPro" id="IPR036097">
    <property type="entry name" value="HisK_dim/P_sf"/>
</dbReference>
<evidence type="ECO:0000259" key="9">
    <source>
        <dbReference type="PROSITE" id="PS50109"/>
    </source>
</evidence>
<dbReference type="Gene3D" id="3.30.565.10">
    <property type="entry name" value="Histidine kinase-like ATPase, C-terminal domain"/>
    <property type="match status" value="1"/>
</dbReference>
<dbReference type="CDD" id="cd00082">
    <property type="entry name" value="HisKA"/>
    <property type="match status" value="1"/>
</dbReference>
<evidence type="ECO:0000313" key="11">
    <source>
        <dbReference type="Proteomes" id="UP000184418"/>
    </source>
</evidence>
<evidence type="ECO:0000256" key="7">
    <source>
        <dbReference type="ARBA" id="ARBA00022840"/>
    </source>
</evidence>
<dbReference type="Gene3D" id="1.10.287.130">
    <property type="match status" value="1"/>
</dbReference>
<reference evidence="10 11" key="1">
    <citation type="submission" date="2016-11" db="EMBL/GenBank/DDBJ databases">
        <authorList>
            <person name="Jaros S."/>
            <person name="Januszkiewicz K."/>
            <person name="Wedrychowicz H."/>
        </authorList>
    </citation>
    <scope>NUCLEOTIDE SEQUENCE [LARGE SCALE GENOMIC DNA]</scope>
    <source>
        <strain evidence="10 11">DSM 21074</strain>
    </source>
</reference>
<organism evidence="10 11">
    <name type="scientific">Hymenobacter daecheongensis DSM 21074</name>
    <dbReference type="NCBI Taxonomy" id="1121955"/>
    <lineage>
        <taxon>Bacteria</taxon>
        <taxon>Pseudomonadati</taxon>
        <taxon>Bacteroidota</taxon>
        <taxon>Cytophagia</taxon>
        <taxon>Cytophagales</taxon>
        <taxon>Hymenobacteraceae</taxon>
        <taxon>Hymenobacter</taxon>
    </lineage>
</organism>
<dbReference type="Proteomes" id="UP000184418">
    <property type="component" value="Unassembled WGS sequence"/>
</dbReference>
<comment type="catalytic activity">
    <reaction evidence="1">
        <text>ATP + protein L-histidine = ADP + protein N-phospho-L-histidine.</text>
        <dbReference type="EC" id="2.7.13.3"/>
    </reaction>
</comment>
<protein>
    <recommendedName>
        <fullName evidence="2">histidine kinase</fullName>
        <ecNumber evidence="2">2.7.13.3</ecNumber>
    </recommendedName>
</protein>
<dbReference type="GO" id="GO:0007234">
    <property type="term" value="P:osmosensory signaling via phosphorelay pathway"/>
    <property type="evidence" value="ECO:0007669"/>
    <property type="project" value="TreeGrafter"/>
</dbReference>
<gene>
    <name evidence="10" type="ORF">SAMN02745146_1288</name>
</gene>
<evidence type="ECO:0000256" key="6">
    <source>
        <dbReference type="ARBA" id="ARBA00022777"/>
    </source>
</evidence>
<name>A0A1M6CW97_9BACT</name>
<dbReference type="InterPro" id="IPR036890">
    <property type="entry name" value="HATPase_C_sf"/>
</dbReference>
<keyword evidence="3" id="KW-0597">Phosphoprotein</keyword>
<keyword evidence="4" id="KW-0808">Transferase</keyword>
<dbReference type="GO" id="GO:0030295">
    <property type="term" value="F:protein kinase activator activity"/>
    <property type="evidence" value="ECO:0007669"/>
    <property type="project" value="TreeGrafter"/>
</dbReference>
<keyword evidence="11" id="KW-1185">Reference proteome</keyword>
<evidence type="ECO:0000256" key="3">
    <source>
        <dbReference type="ARBA" id="ARBA00022553"/>
    </source>
</evidence>
<evidence type="ECO:0000256" key="1">
    <source>
        <dbReference type="ARBA" id="ARBA00000085"/>
    </source>
</evidence>
<dbReference type="InterPro" id="IPR005467">
    <property type="entry name" value="His_kinase_dom"/>
</dbReference>
<dbReference type="SUPFAM" id="SSF55874">
    <property type="entry name" value="ATPase domain of HSP90 chaperone/DNA topoisomerase II/histidine kinase"/>
    <property type="match status" value="1"/>
</dbReference>
<dbReference type="InterPro" id="IPR003594">
    <property type="entry name" value="HATPase_dom"/>
</dbReference>
<dbReference type="EC" id="2.7.13.3" evidence="2"/>
<evidence type="ECO:0000256" key="4">
    <source>
        <dbReference type="ARBA" id="ARBA00022679"/>
    </source>
</evidence>
<keyword evidence="7" id="KW-0067">ATP-binding</keyword>
<keyword evidence="8" id="KW-0902">Two-component regulatory system</keyword>
<dbReference type="STRING" id="1121955.SAMN02745146_1288"/>
<dbReference type="SMART" id="SM00387">
    <property type="entry name" value="HATPase_c"/>
    <property type="match status" value="1"/>
</dbReference>
<dbReference type="AlphaFoldDB" id="A0A1M6CW97"/>
<evidence type="ECO:0000256" key="8">
    <source>
        <dbReference type="ARBA" id="ARBA00023012"/>
    </source>
</evidence>
<dbReference type="SUPFAM" id="SSF47384">
    <property type="entry name" value="Homodimeric domain of signal transducing histidine kinase"/>
    <property type="match status" value="1"/>
</dbReference>